<dbReference type="EMBL" id="VANU01000002">
    <property type="protein sequence ID" value="TLP39284.1"/>
    <property type="molecule type" value="Genomic_DNA"/>
</dbReference>
<dbReference type="InterPro" id="IPR029063">
    <property type="entry name" value="SAM-dependent_MTases_sf"/>
</dbReference>
<proteinExistence type="predicted"/>
<accession>A0A5R8Y1Z9</accession>
<dbReference type="Proteomes" id="UP000308901">
    <property type="component" value="Unassembled WGS sequence"/>
</dbReference>
<dbReference type="Pfam" id="PF13847">
    <property type="entry name" value="Methyltransf_31"/>
    <property type="match status" value="1"/>
</dbReference>
<comment type="caution">
    <text evidence="2">The sequence shown here is derived from an EMBL/GenBank/DDBJ whole genome shotgun (WGS) entry which is preliminary data.</text>
</comment>
<name>A0A5R8Y1Z9_9BACT</name>
<evidence type="ECO:0000259" key="1">
    <source>
        <dbReference type="Pfam" id="PF13847"/>
    </source>
</evidence>
<gene>
    <name evidence="2" type="ORF">FDK22_05285</name>
</gene>
<dbReference type="AlphaFoldDB" id="A0A5R8Y1Z9"/>
<dbReference type="Gene3D" id="3.40.50.150">
    <property type="entry name" value="Vaccinia Virus protein VP39"/>
    <property type="match status" value="1"/>
</dbReference>
<dbReference type="RefSeq" id="WP_138151867.1">
    <property type="nucleotide sequence ID" value="NZ_VANU01000002.1"/>
</dbReference>
<feature type="domain" description="Methyltransferase" evidence="1">
    <location>
        <begin position="47"/>
        <end position="130"/>
    </location>
</feature>
<keyword evidence="2" id="KW-0489">Methyltransferase</keyword>
<evidence type="ECO:0000313" key="3">
    <source>
        <dbReference type="Proteomes" id="UP000308901"/>
    </source>
</evidence>
<dbReference type="GO" id="GO:0032259">
    <property type="term" value="P:methylation"/>
    <property type="evidence" value="ECO:0007669"/>
    <property type="project" value="UniProtKB-KW"/>
</dbReference>
<protein>
    <submittedName>
        <fullName evidence="2">Class I SAM-dependent methyltransferase</fullName>
    </submittedName>
</protein>
<reference evidence="2 3" key="1">
    <citation type="submission" date="2019-05" db="EMBL/GenBank/DDBJ databases">
        <title>Arcobacter sp. nov., isolated from sea sediment.</title>
        <authorList>
            <person name="Kim W."/>
        </authorList>
    </citation>
    <scope>NUCLEOTIDE SEQUENCE [LARGE SCALE GENOMIC DNA]</scope>
    <source>
        <strain evidence="2 3">CAU 1517</strain>
    </source>
</reference>
<keyword evidence="2" id="KW-0808">Transferase</keyword>
<evidence type="ECO:0000313" key="2">
    <source>
        <dbReference type="EMBL" id="TLP39284.1"/>
    </source>
</evidence>
<dbReference type="SUPFAM" id="SSF53335">
    <property type="entry name" value="S-adenosyl-L-methionine-dependent methyltransferases"/>
    <property type="match status" value="1"/>
</dbReference>
<keyword evidence="3" id="KW-1185">Reference proteome</keyword>
<dbReference type="GO" id="GO:0008168">
    <property type="term" value="F:methyltransferase activity"/>
    <property type="evidence" value="ECO:0007669"/>
    <property type="project" value="UniProtKB-KW"/>
</dbReference>
<dbReference type="OrthoDB" id="9791837at2"/>
<sequence>MSNLNHKFYKTSYEKFGVTARGVHWNSMKNQYIRFEVLTKFFQKDLENSSILDLGCGFADYLYFLQNKELIPKEYLGIDCEDFMINESKKRFPNHKFKILNFLQEEIPHKDYIICSGALNILKEKEFFYSIEKCFNSSTKGFAFNFLKKDSFNKIKEESIINFCNSLSNKVTISNPYLPNDTSIFIEK</sequence>
<organism evidence="2 3">
    <name type="scientific">Arcobacter arenosus</name>
    <dbReference type="NCBI Taxonomy" id="2576037"/>
    <lineage>
        <taxon>Bacteria</taxon>
        <taxon>Pseudomonadati</taxon>
        <taxon>Campylobacterota</taxon>
        <taxon>Epsilonproteobacteria</taxon>
        <taxon>Campylobacterales</taxon>
        <taxon>Arcobacteraceae</taxon>
        <taxon>Arcobacter</taxon>
    </lineage>
</organism>
<dbReference type="InterPro" id="IPR025714">
    <property type="entry name" value="Methyltranfer_dom"/>
</dbReference>